<dbReference type="PANTHER" id="PTHR32046">
    <property type="entry name" value="G DOMAIN-CONTAINING PROTEIN"/>
    <property type="match status" value="1"/>
</dbReference>
<protein>
    <recommendedName>
        <fullName evidence="7">G domain-containing protein</fullName>
    </recommendedName>
</protein>
<dbReference type="SUPFAM" id="SSF52540">
    <property type="entry name" value="P-loop containing nucleoside triphosphate hydrolases"/>
    <property type="match status" value="1"/>
</dbReference>
<dbReference type="Proteomes" id="UP000750711">
    <property type="component" value="Unassembled WGS sequence"/>
</dbReference>
<dbReference type="Gene3D" id="3.40.50.300">
    <property type="entry name" value="P-loop containing nucleotide triphosphate hydrolases"/>
    <property type="match status" value="1"/>
</dbReference>
<comment type="caution">
    <text evidence="5">The sequence shown here is derived from an EMBL/GenBank/DDBJ whole genome shotgun (WGS) entry which is preliminary data.</text>
</comment>
<dbReference type="Pfam" id="PF26633">
    <property type="entry name" value="DUF8206"/>
    <property type="match status" value="1"/>
</dbReference>
<dbReference type="EMBL" id="JAGHQM010000440">
    <property type="protein sequence ID" value="KAH0561969.1"/>
    <property type="molecule type" value="Genomic_DNA"/>
</dbReference>
<evidence type="ECO:0000313" key="5">
    <source>
        <dbReference type="EMBL" id="KAH0561969.1"/>
    </source>
</evidence>
<dbReference type="PANTHER" id="PTHR32046:SF11">
    <property type="entry name" value="IMMUNE-ASSOCIATED NUCLEOTIDE-BINDING PROTEIN 10-LIKE"/>
    <property type="match status" value="1"/>
</dbReference>
<evidence type="ECO:0000259" key="2">
    <source>
        <dbReference type="Pfam" id="PF24674"/>
    </source>
</evidence>
<feature type="domain" description="DUF8206" evidence="4">
    <location>
        <begin position="920"/>
        <end position="1002"/>
    </location>
</feature>
<evidence type="ECO:0000259" key="3">
    <source>
        <dbReference type="Pfam" id="PF24676"/>
    </source>
</evidence>
<dbReference type="AlphaFoldDB" id="A0A9P8RQT4"/>
<dbReference type="InterPro" id="IPR058519">
    <property type="entry name" value="DUF8206"/>
</dbReference>
<dbReference type="PROSITE" id="PS00675">
    <property type="entry name" value="SIGMA54_INTERACT_1"/>
    <property type="match status" value="1"/>
</dbReference>
<evidence type="ECO:0000256" key="1">
    <source>
        <dbReference type="SAM" id="MobiDB-lite"/>
    </source>
</evidence>
<reference evidence="5" key="1">
    <citation type="submission" date="2021-03" db="EMBL/GenBank/DDBJ databases">
        <title>Comparative genomics and phylogenomic investigation of the class Geoglossomycetes provide insights into ecological specialization and systematics.</title>
        <authorList>
            <person name="Melie T."/>
            <person name="Pirro S."/>
            <person name="Miller A.N."/>
            <person name="Quandt A."/>
        </authorList>
    </citation>
    <scope>NUCLEOTIDE SEQUENCE</scope>
    <source>
        <strain evidence="5">CAQ_001_2017</strain>
    </source>
</reference>
<organism evidence="5 6">
    <name type="scientific">Trichoglossum hirsutum</name>
    <dbReference type="NCBI Taxonomy" id="265104"/>
    <lineage>
        <taxon>Eukaryota</taxon>
        <taxon>Fungi</taxon>
        <taxon>Dikarya</taxon>
        <taxon>Ascomycota</taxon>
        <taxon>Pezizomycotina</taxon>
        <taxon>Geoglossomycetes</taxon>
        <taxon>Geoglossales</taxon>
        <taxon>Geoglossaceae</taxon>
        <taxon>Trichoglossum</taxon>
    </lineage>
</organism>
<evidence type="ECO:0000259" key="4">
    <source>
        <dbReference type="Pfam" id="PF26633"/>
    </source>
</evidence>
<dbReference type="InterPro" id="IPR027417">
    <property type="entry name" value="P-loop_NTPase"/>
</dbReference>
<feature type="region of interest" description="Disordered" evidence="1">
    <location>
        <begin position="1218"/>
        <end position="1246"/>
    </location>
</feature>
<dbReference type="Pfam" id="PF24674">
    <property type="entry name" value="MACPF_SNTX"/>
    <property type="match status" value="1"/>
</dbReference>
<keyword evidence="6" id="KW-1185">Reference proteome</keyword>
<sequence>MNGLTQRPAFGQIAAIGTFYDARSDSFLPRSLFNKELLPEGVSQTNIQGKAVQISYADSYEENFKAMGVGAELGGSILAGFVVPGGSGRYLVEKRESGQILQSAIHHRITTVQEKLNLGSNEAREHLSFSLLQSSEVTHIVTEIKWGAQSVVMARCQSPSAIGRSSHERQFQAEVEAFKSAIEGGHPANHENAAESGGTDLPLEITAFSDVLADEGVIMRDFREAYDFLDIMPVCIRDENGGKGKPIVYTLLPIAMLALFLPIEIKDDVTSIPPSAECLSRFVQLLDEFSTFRRELNDHQAYAMDHKLYMPEGHAQGISGRIRRVKTTEMILKSKYARVLQDVRNGASDPTVLWQLLREFAVGDSSPKQIAAVEDCRWKVEFIENLVANGATYIGYNNLDLGLELSKRGGDAYVFSFSSLAKQDEQSWKANEALLLELINEPDRKSFIAIVDCDATSTKLEKTHISHFQNGKEASSDLLEERQFLADKSFARYTQRGLETHDIQKPLKRRFVKVICPGPNCDKNEICEWLCSQCTAPIEFGYSDQYFYCDCGRNNYRNYDFKCKSPLHGPGFEKHDKDVLLSLLRSLDRSNYQNILILGETGVGKSTFINAFVNYLTFETLDEAKVHEELNWVIPCSFSTHVMDRTGPGGDIVETEVRVGSRPDEHDGSKGESATQQTTVYPVTIGSSTIRLIDTPGIGDTRGIAYDRKNMADILRTLSSYDELHGILILLKSNCARLTIGFIYCLKELLKHLHRSAAKNMVFGFTNTRIANYTPGDTYGPLKKLLSEHSDVGLSLNAHTVFCFDSESFRYLAAFKMGVFMDNEEDFRRSWQHSRNEALRLVKHFTSQPPHAVNSTMSLNGARELISELTKPMAEISQLIRTNIALCEDRMKELSTTRLTGDKLRKSLRFKKVHLHTETLAKPRTVCCNNACVEYKDDGNGEGKKIAIYKTHCHPVCYLTDVKPNIIAHPGIRYCAAFKGSEFCKGYSCKHHWQQHQHVLYENREQTDTETDTEIEKQLKTHADDVTLKQTAIKELQDVTKEYECEHKQIQQAAAQFGIYLRKNSLAPINDATIAYIDFLIAAEKDKINAGGNKQKLRALEADRREYLETIKILTANMKSNANYRPLDEEGVDRLVKELYKLKHFGKNLKTVKNVITRAHQATYRERPYRVQRTATSYSRSLLGVFALQQPMWSYGSISYRPSHAPTTAVPNQTMILAPPKTTSEPEHKEPEPEKSKSFLRWWGIE</sequence>
<dbReference type="InterPro" id="IPR056072">
    <property type="entry name" value="SNTX_MACPF/CDC-like_dom"/>
</dbReference>
<name>A0A9P8RQT4_9PEZI</name>
<accession>A0A9P8RQT4</accession>
<dbReference type="CDD" id="cd00882">
    <property type="entry name" value="Ras_like_GTPase"/>
    <property type="match status" value="1"/>
</dbReference>
<feature type="domain" description="SNTX MACPF/CDC-like" evidence="2">
    <location>
        <begin position="6"/>
        <end position="257"/>
    </location>
</feature>
<feature type="domain" description="DUF7656" evidence="3">
    <location>
        <begin position="386"/>
        <end position="483"/>
    </location>
</feature>
<proteinExistence type="predicted"/>
<feature type="compositionally biased region" description="Basic and acidic residues" evidence="1">
    <location>
        <begin position="1224"/>
        <end position="1237"/>
    </location>
</feature>
<dbReference type="InterPro" id="IPR025662">
    <property type="entry name" value="Sigma_54_int_dom_ATP-bd_1"/>
</dbReference>
<evidence type="ECO:0008006" key="7">
    <source>
        <dbReference type="Google" id="ProtNLM"/>
    </source>
</evidence>
<dbReference type="Pfam" id="PF24676">
    <property type="entry name" value="DUF7656"/>
    <property type="match status" value="1"/>
</dbReference>
<dbReference type="InterPro" id="IPR056073">
    <property type="entry name" value="DUF7656"/>
</dbReference>
<evidence type="ECO:0000313" key="6">
    <source>
        <dbReference type="Proteomes" id="UP000750711"/>
    </source>
</evidence>
<gene>
    <name evidence="5" type="ORF">GP486_003320</name>
</gene>